<gene>
    <name evidence="1" type="ORF">EV129_10469</name>
</gene>
<protein>
    <submittedName>
        <fullName evidence="1">Uncharacterized protein</fullName>
    </submittedName>
</protein>
<dbReference type="AlphaFoldDB" id="A0A4R3S2J4"/>
<dbReference type="EMBL" id="SMBK01000004">
    <property type="protein sequence ID" value="TCU38466.1"/>
    <property type="molecule type" value="Genomic_DNA"/>
</dbReference>
<evidence type="ECO:0000313" key="1">
    <source>
        <dbReference type="EMBL" id="TCU38466.1"/>
    </source>
</evidence>
<reference evidence="1 2" key="1">
    <citation type="submission" date="2019-03" db="EMBL/GenBank/DDBJ databases">
        <title>Genomic Encyclopedia of Type Strains, Phase IV (KMG-V): Genome sequencing to study the core and pangenomes of soil and plant-associated prokaryotes.</title>
        <authorList>
            <person name="Whitman W."/>
        </authorList>
    </citation>
    <scope>NUCLEOTIDE SEQUENCE [LARGE SCALE GENOMIC DNA]</scope>
    <source>
        <strain evidence="1 2">IE4868</strain>
    </source>
</reference>
<organism evidence="1 2">
    <name type="scientific">Rhizobium azibense</name>
    <dbReference type="NCBI Taxonomy" id="1136135"/>
    <lineage>
        <taxon>Bacteria</taxon>
        <taxon>Pseudomonadati</taxon>
        <taxon>Pseudomonadota</taxon>
        <taxon>Alphaproteobacteria</taxon>
        <taxon>Hyphomicrobiales</taxon>
        <taxon>Rhizobiaceae</taxon>
        <taxon>Rhizobium/Agrobacterium group</taxon>
        <taxon>Rhizobium</taxon>
    </lineage>
</organism>
<evidence type="ECO:0000313" key="2">
    <source>
        <dbReference type="Proteomes" id="UP000295507"/>
    </source>
</evidence>
<dbReference type="RefSeq" id="WP_281029266.1">
    <property type="nucleotide sequence ID" value="NZ_SMBK01000004.1"/>
</dbReference>
<sequence length="40" mass="4398">MTLDYAVYLIDTFLVHHVIDLAVHGDKEADLSSCGTAIHL</sequence>
<comment type="caution">
    <text evidence="1">The sequence shown here is derived from an EMBL/GenBank/DDBJ whole genome shotgun (WGS) entry which is preliminary data.</text>
</comment>
<name>A0A4R3S2J4_9HYPH</name>
<proteinExistence type="predicted"/>
<dbReference type="Proteomes" id="UP000295507">
    <property type="component" value="Unassembled WGS sequence"/>
</dbReference>
<accession>A0A4R3S2J4</accession>